<sequence>MKVAQTGLLALGVGLSGLAQADLVAVKGDISYWAYDGHAEMNNTAPFSKEKLDNEGAVQFSVALEHPVPIIPNAKIRYVNLDTQTEKSVAGQSNYAVNLDHADFILYYEILDNVVDLDIGAGATTLNGDITNFAGQRTSIDETYPIIYGTVGGKLPFTGLSAKAELTYSNFDDAQLTDALAEIQYNFIDNMLVDVGVKAGYRIFTVDLDDYNRNDIKLDFKGPYIGLDAHF</sequence>
<gene>
    <name evidence="2" type="ORF">F4W09_14345</name>
</gene>
<keyword evidence="1" id="KW-0732">Signal</keyword>
<dbReference type="InterPro" id="IPR026387">
    <property type="entry name" value="OMP_w_GlyGly"/>
</dbReference>
<comment type="caution">
    <text evidence="2">The sequence shown here is derived from an EMBL/GenBank/DDBJ whole genome shotgun (WGS) entry which is preliminary data.</text>
</comment>
<evidence type="ECO:0000256" key="1">
    <source>
        <dbReference type="SAM" id="SignalP"/>
    </source>
</evidence>
<reference evidence="2 3" key="1">
    <citation type="submission" date="2019-09" db="EMBL/GenBank/DDBJ databases">
        <title>Draft genome sequence of Acinetobacter tandoii W4-4-4 isolated from environmental water sample.</title>
        <authorList>
            <person name="Wee S.K."/>
            <person name="Yan B."/>
            <person name="Mustaffa S.B."/>
            <person name="Yap E.P.H."/>
        </authorList>
    </citation>
    <scope>NUCLEOTIDE SEQUENCE [LARGE SCALE GENOMIC DNA]</scope>
    <source>
        <strain evidence="2 3">W4-4-4</strain>
    </source>
</reference>
<organism evidence="2 3">
    <name type="scientific">Acinetobacter tandoii</name>
    <dbReference type="NCBI Taxonomy" id="202954"/>
    <lineage>
        <taxon>Bacteria</taxon>
        <taxon>Pseudomonadati</taxon>
        <taxon>Pseudomonadota</taxon>
        <taxon>Gammaproteobacteria</taxon>
        <taxon>Moraxellales</taxon>
        <taxon>Moraxellaceae</taxon>
        <taxon>Acinetobacter</taxon>
    </lineage>
</organism>
<feature type="signal peptide" evidence="1">
    <location>
        <begin position="1"/>
        <end position="21"/>
    </location>
</feature>
<dbReference type="EMBL" id="VXLD01000012">
    <property type="protein sequence ID" value="KAB1852763.1"/>
    <property type="molecule type" value="Genomic_DNA"/>
</dbReference>
<dbReference type="RefSeq" id="WP_151505153.1">
    <property type="nucleotide sequence ID" value="NZ_VXLD01000012.1"/>
</dbReference>
<feature type="chain" id="PRO_5024308653" evidence="1">
    <location>
        <begin position="22"/>
        <end position="231"/>
    </location>
</feature>
<evidence type="ECO:0000313" key="3">
    <source>
        <dbReference type="Proteomes" id="UP000325788"/>
    </source>
</evidence>
<name>A0A5N4WAR8_9GAMM</name>
<evidence type="ECO:0000313" key="2">
    <source>
        <dbReference type="EMBL" id="KAB1852763.1"/>
    </source>
</evidence>
<proteinExistence type="predicted"/>
<protein>
    <submittedName>
        <fullName evidence="2">TIGR04219 family outer membrane beta-barrel protein</fullName>
    </submittedName>
</protein>
<dbReference type="NCBIfam" id="TIGR04219">
    <property type="entry name" value="OMP_w_GlyGly"/>
    <property type="match status" value="1"/>
</dbReference>
<accession>A0A5N4WAR8</accession>
<dbReference type="Proteomes" id="UP000325788">
    <property type="component" value="Unassembled WGS sequence"/>
</dbReference>
<dbReference type="AlphaFoldDB" id="A0A5N4WAR8"/>